<evidence type="ECO:0000313" key="3">
    <source>
        <dbReference type="Proteomes" id="UP000285326"/>
    </source>
</evidence>
<protein>
    <submittedName>
        <fullName evidence="2">Uncharacterized protein</fullName>
    </submittedName>
</protein>
<gene>
    <name evidence="2" type="ORF">GcM1_248082</name>
</gene>
<sequence>MSFIARSSKLAIVWSNMTRRNFSATFGKYLKECDLHDPDLASDCERHKQDTIKKQEEGKGHWKPELASNSEEAIAADRSQRDESFEELQKRTAKHAEEKYRSGTSQGSGL</sequence>
<dbReference type="Proteomes" id="UP000285326">
    <property type="component" value="Unassembled WGS sequence"/>
</dbReference>
<evidence type="ECO:0000256" key="1">
    <source>
        <dbReference type="SAM" id="MobiDB-lite"/>
    </source>
</evidence>
<feature type="region of interest" description="Disordered" evidence="1">
    <location>
        <begin position="46"/>
        <end position="110"/>
    </location>
</feature>
<reference evidence="2 3" key="1">
    <citation type="journal article" date="2018" name="BMC Genomics">
        <title>Comparative genome analyses reveal sequence features reflecting distinct modes of host-adaptation between dicot and monocot powdery mildew.</title>
        <authorList>
            <person name="Wu Y."/>
            <person name="Ma X."/>
            <person name="Pan Z."/>
            <person name="Kale S.D."/>
            <person name="Song Y."/>
            <person name="King H."/>
            <person name="Zhang Q."/>
            <person name="Presley C."/>
            <person name="Deng X."/>
            <person name="Wei C.I."/>
            <person name="Xiao S."/>
        </authorList>
    </citation>
    <scope>NUCLEOTIDE SEQUENCE [LARGE SCALE GENOMIC DNA]</scope>
    <source>
        <strain evidence="2">UMSG1</strain>
    </source>
</reference>
<organism evidence="2 3">
    <name type="scientific">Golovinomyces cichoracearum</name>
    <dbReference type="NCBI Taxonomy" id="62708"/>
    <lineage>
        <taxon>Eukaryota</taxon>
        <taxon>Fungi</taxon>
        <taxon>Dikarya</taxon>
        <taxon>Ascomycota</taxon>
        <taxon>Pezizomycotina</taxon>
        <taxon>Leotiomycetes</taxon>
        <taxon>Erysiphales</taxon>
        <taxon>Erysiphaceae</taxon>
        <taxon>Golovinomyces</taxon>
    </lineage>
</organism>
<proteinExistence type="predicted"/>
<comment type="caution">
    <text evidence="2">The sequence shown here is derived from an EMBL/GenBank/DDBJ whole genome shotgun (WGS) entry which is preliminary data.</text>
</comment>
<name>A0A420ICS9_9PEZI</name>
<evidence type="ECO:0000313" key="2">
    <source>
        <dbReference type="EMBL" id="RKF72337.1"/>
    </source>
</evidence>
<dbReference type="AlphaFoldDB" id="A0A420ICS9"/>
<accession>A0A420ICS9</accession>
<feature type="compositionally biased region" description="Basic and acidic residues" evidence="1">
    <location>
        <begin position="78"/>
        <end position="101"/>
    </location>
</feature>
<dbReference type="EMBL" id="MCBS01024861">
    <property type="protein sequence ID" value="RKF72337.1"/>
    <property type="molecule type" value="Genomic_DNA"/>
</dbReference>
<feature type="compositionally biased region" description="Basic and acidic residues" evidence="1">
    <location>
        <begin position="46"/>
        <end position="64"/>
    </location>
</feature>